<organism evidence="1 2">
    <name type="scientific">Fukomys damarensis</name>
    <name type="common">Damaraland mole rat</name>
    <name type="synonym">Cryptomys damarensis</name>
    <dbReference type="NCBI Taxonomy" id="885580"/>
    <lineage>
        <taxon>Eukaryota</taxon>
        <taxon>Metazoa</taxon>
        <taxon>Chordata</taxon>
        <taxon>Craniata</taxon>
        <taxon>Vertebrata</taxon>
        <taxon>Euteleostomi</taxon>
        <taxon>Mammalia</taxon>
        <taxon>Eutheria</taxon>
        <taxon>Euarchontoglires</taxon>
        <taxon>Glires</taxon>
        <taxon>Rodentia</taxon>
        <taxon>Hystricomorpha</taxon>
        <taxon>Bathyergidae</taxon>
        <taxon>Fukomys</taxon>
    </lineage>
</organism>
<name>A0A091E4L6_FUKDA</name>
<reference evidence="1 2" key="1">
    <citation type="submission" date="2013-11" db="EMBL/GenBank/DDBJ databases">
        <title>The Damaraland mole rat (Fukomys damarensis) genome and evolution of African mole rats.</title>
        <authorList>
            <person name="Gladyshev V.N."/>
            <person name="Fang X."/>
        </authorList>
    </citation>
    <scope>NUCLEOTIDE SEQUENCE [LARGE SCALE GENOMIC DNA]</scope>
    <source>
        <tissue evidence="1">Liver</tissue>
    </source>
</reference>
<sequence>MTGVLRTKAWESRAAELRVPAPPLQSCASSSGPEEEDSLALRQRILSKWSVHIQQDCSGARTPGAKLRMWHRPLQAENLCTAYWTGAADTIVKLQLSFPFATGDSIPGHSCSAGLGPEEELCPAELPARFPRRTLLSQCQLPGLLGTFICQEVSATALPHMDLLGQLVVIIVVQVALVALVGPQEANSSFTEVATLGCFRDTWCRPGPAKLDFIQQEPSEHYSRSGLVEKRATLKSEFQNSGISDMKMLSCCQCTVTVLTSVGAVALSSHGPRSPSFAVAWAPVSRGCDTHHCTKSGRRENQQCNRITTRHLRSRSTPTLQCPNCTKAAVPCV</sequence>
<dbReference type="EMBL" id="KN120802">
    <property type="protein sequence ID" value="KFO37530.1"/>
    <property type="molecule type" value="Genomic_DNA"/>
</dbReference>
<dbReference type="AlphaFoldDB" id="A0A091E4L6"/>
<gene>
    <name evidence="1" type="ORF">H920_01015</name>
</gene>
<protein>
    <submittedName>
        <fullName evidence="1">Uncharacterized protein</fullName>
    </submittedName>
</protein>
<dbReference type="Proteomes" id="UP000028990">
    <property type="component" value="Unassembled WGS sequence"/>
</dbReference>
<accession>A0A091E4L6</accession>
<keyword evidence="2" id="KW-1185">Reference proteome</keyword>
<evidence type="ECO:0000313" key="1">
    <source>
        <dbReference type="EMBL" id="KFO37530.1"/>
    </source>
</evidence>
<proteinExistence type="predicted"/>
<evidence type="ECO:0000313" key="2">
    <source>
        <dbReference type="Proteomes" id="UP000028990"/>
    </source>
</evidence>